<evidence type="ECO:0000313" key="2">
    <source>
        <dbReference type="EMBL" id="GKT35871.1"/>
    </source>
</evidence>
<reference evidence="2" key="1">
    <citation type="submission" date="2022-03" db="EMBL/GenBank/DDBJ databases">
        <title>Draft genome sequence of Aduncisulcus paluster, a free-living microaerophilic Fornicata.</title>
        <authorList>
            <person name="Yuyama I."/>
            <person name="Kume K."/>
            <person name="Tamura T."/>
            <person name="Inagaki Y."/>
            <person name="Hashimoto T."/>
        </authorList>
    </citation>
    <scope>NUCLEOTIDE SEQUENCE</scope>
    <source>
        <strain evidence="2">NY0171</strain>
    </source>
</reference>
<feature type="compositionally biased region" description="Basic and acidic residues" evidence="1">
    <location>
        <begin position="129"/>
        <end position="138"/>
    </location>
</feature>
<dbReference type="SUPFAM" id="SSF64356">
    <property type="entry name" value="SNARE-like"/>
    <property type="match status" value="1"/>
</dbReference>
<feature type="region of interest" description="Disordered" evidence="1">
    <location>
        <begin position="121"/>
        <end position="163"/>
    </location>
</feature>
<feature type="non-terminal residue" evidence="2">
    <location>
        <position position="163"/>
    </location>
</feature>
<accession>A0ABQ5KV27</accession>
<dbReference type="InterPro" id="IPR011012">
    <property type="entry name" value="Longin-like_dom_sf"/>
</dbReference>
<feature type="compositionally biased region" description="Low complexity" evidence="1">
    <location>
        <begin position="139"/>
        <end position="152"/>
    </location>
</feature>
<name>A0ABQ5KV27_9EUKA</name>
<protein>
    <submittedName>
        <fullName evidence="2">Uncharacterized protein</fullName>
    </submittedName>
</protein>
<proteinExistence type="predicted"/>
<comment type="caution">
    <text evidence="2">The sequence shown here is derived from an EMBL/GenBank/DDBJ whole genome shotgun (WGS) entry which is preliminary data.</text>
</comment>
<dbReference type="Proteomes" id="UP001057375">
    <property type="component" value="Unassembled WGS sequence"/>
</dbReference>
<sequence length="163" mass="19052">MFIDYISIFHFGGLVLFKKTFVEGEYRDLPFHFEQRYKKQRITDGNNVYQWIIHNTLSLVFLIAYDKSLPIEQRVFENFLKNLVNHFIESHEEDVKSITNNHDVSKLDKIQSSLEKYLSSMSKPTKSKFRSDKLHARDSGSTTASPSSVSTTDIRERLAARKK</sequence>
<evidence type="ECO:0000313" key="3">
    <source>
        <dbReference type="Proteomes" id="UP001057375"/>
    </source>
</evidence>
<dbReference type="Gene3D" id="3.30.450.60">
    <property type="match status" value="1"/>
</dbReference>
<feature type="compositionally biased region" description="Basic and acidic residues" evidence="1">
    <location>
        <begin position="153"/>
        <end position="163"/>
    </location>
</feature>
<gene>
    <name evidence="2" type="ORF">ADUPG1_008939</name>
</gene>
<evidence type="ECO:0000256" key="1">
    <source>
        <dbReference type="SAM" id="MobiDB-lite"/>
    </source>
</evidence>
<dbReference type="EMBL" id="BQXS01011087">
    <property type="protein sequence ID" value="GKT35871.1"/>
    <property type="molecule type" value="Genomic_DNA"/>
</dbReference>
<organism evidence="2 3">
    <name type="scientific">Aduncisulcus paluster</name>
    <dbReference type="NCBI Taxonomy" id="2918883"/>
    <lineage>
        <taxon>Eukaryota</taxon>
        <taxon>Metamonada</taxon>
        <taxon>Carpediemonas-like organisms</taxon>
        <taxon>Aduncisulcus</taxon>
    </lineage>
</organism>
<keyword evidence="3" id="KW-1185">Reference proteome</keyword>